<protein>
    <submittedName>
        <fullName evidence="1">Regulator of G-protein signaling 3</fullName>
    </submittedName>
</protein>
<dbReference type="AlphaFoldDB" id="A0AAW1AQU4"/>
<comment type="caution">
    <text evidence="1">The sequence shown here is derived from an EMBL/GenBank/DDBJ whole genome shotgun (WGS) entry which is preliminary data.</text>
</comment>
<dbReference type="Proteomes" id="UP001474421">
    <property type="component" value="Unassembled WGS sequence"/>
</dbReference>
<name>A0AAW1AQU4_CROAD</name>
<organism evidence="1 2">
    <name type="scientific">Crotalus adamanteus</name>
    <name type="common">Eastern diamondback rattlesnake</name>
    <dbReference type="NCBI Taxonomy" id="8729"/>
    <lineage>
        <taxon>Eukaryota</taxon>
        <taxon>Metazoa</taxon>
        <taxon>Chordata</taxon>
        <taxon>Craniata</taxon>
        <taxon>Vertebrata</taxon>
        <taxon>Euteleostomi</taxon>
        <taxon>Lepidosauria</taxon>
        <taxon>Squamata</taxon>
        <taxon>Bifurcata</taxon>
        <taxon>Unidentata</taxon>
        <taxon>Episquamata</taxon>
        <taxon>Toxicofera</taxon>
        <taxon>Serpentes</taxon>
        <taxon>Colubroidea</taxon>
        <taxon>Viperidae</taxon>
        <taxon>Crotalinae</taxon>
        <taxon>Crotalus</taxon>
    </lineage>
</organism>
<evidence type="ECO:0000313" key="2">
    <source>
        <dbReference type="Proteomes" id="UP001474421"/>
    </source>
</evidence>
<accession>A0AAW1AQU4</accession>
<dbReference type="EMBL" id="JAOTOJ010000016">
    <property type="protein sequence ID" value="KAK9392203.1"/>
    <property type="molecule type" value="Genomic_DNA"/>
</dbReference>
<keyword evidence="2" id="KW-1185">Reference proteome</keyword>
<proteinExistence type="predicted"/>
<dbReference type="InterPro" id="IPR035892">
    <property type="entry name" value="C2_domain_sf"/>
</dbReference>
<reference evidence="1 2" key="1">
    <citation type="journal article" date="2024" name="Proc. Natl. Acad. Sci. U.S.A.">
        <title>The genetic regulatory architecture and epigenomic basis for age-related changes in rattlesnake venom.</title>
        <authorList>
            <person name="Hogan M.P."/>
            <person name="Holding M.L."/>
            <person name="Nystrom G.S."/>
            <person name="Colston T.J."/>
            <person name="Bartlett D.A."/>
            <person name="Mason A.J."/>
            <person name="Ellsworth S.A."/>
            <person name="Rautsaw R.M."/>
            <person name="Lawrence K.C."/>
            <person name="Strickland J.L."/>
            <person name="He B."/>
            <person name="Fraser P."/>
            <person name="Margres M.J."/>
            <person name="Gilbert D.M."/>
            <person name="Gibbs H.L."/>
            <person name="Parkinson C.L."/>
            <person name="Rokyta D.R."/>
        </authorList>
    </citation>
    <scope>NUCLEOTIDE SEQUENCE [LARGE SCALE GENOMIC DNA]</scope>
    <source>
        <strain evidence="1">DRR0105</strain>
    </source>
</reference>
<dbReference type="SUPFAM" id="SSF49562">
    <property type="entry name" value="C2 domain (Calcium/lipid-binding domain, CaLB)"/>
    <property type="match status" value="1"/>
</dbReference>
<evidence type="ECO:0000313" key="1">
    <source>
        <dbReference type="EMBL" id="KAK9392203.1"/>
    </source>
</evidence>
<sequence>MQRMDSDALEDSSVLEILRGEGGERVSIVPDTSRKCRQKSKTVLGSKNPIFHEQFILGSSVVVLLLLLLQGQRSPPLLLVEVA</sequence>
<gene>
    <name evidence="1" type="ORF">NXF25_017047</name>
</gene>